<protein>
    <submittedName>
        <fullName evidence="2">Uncharacterized protein</fullName>
    </submittedName>
</protein>
<evidence type="ECO:0000313" key="3">
    <source>
        <dbReference type="Proteomes" id="UP001529085"/>
    </source>
</evidence>
<comment type="caution">
    <text evidence="2">The sequence shown here is derived from an EMBL/GenBank/DDBJ whole genome shotgun (WGS) entry which is preliminary data.</text>
</comment>
<evidence type="ECO:0000313" key="2">
    <source>
        <dbReference type="EMBL" id="MDG4715612.1"/>
    </source>
</evidence>
<feature type="transmembrane region" description="Helical" evidence="1">
    <location>
        <begin position="69"/>
        <end position="87"/>
    </location>
</feature>
<keyword evidence="1" id="KW-0812">Transmembrane</keyword>
<proteinExistence type="predicted"/>
<dbReference type="Proteomes" id="UP001529085">
    <property type="component" value="Unassembled WGS sequence"/>
</dbReference>
<gene>
    <name evidence="2" type="ORF">P7122_07005</name>
</gene>
<accession>A0ABT6G0P7</accession>
<dbReference type="EMBL" id="JARSBN010000003">
    <property type="protein sequence ID" value="MDG4715612.1"/>
    <property type="molecule type" value="Genomic_DNA"/>
</dbReference>
<organism evidence="2 3">
    <name type="scientific">Winogradskyella marincola</name>
    <dbReference type="NCBI Taxonomy" id="3037795"/>
    <lineage>
        <taxon>Bacteria</taxon>
        <taxon>Pseudomonadati</taxon>
        <taxon>Bacteroidota</taxon>
        <taxon>Flavobacteriia</taxon>
        <taxon>Flavobacteriales</taxon>
        <taxon>Flavobacteriaceae</taxon>
        <taxon>Winogradskyella</taxon>
    </lineage>
</organism>
<reference evidence="2 3" key="1">
    <citation type="submission" date="2023-03" db="EMBL/GenBank/DDBJ databases">
        <title>Strain YYF002 represents a novel species in the genus Winogradskyella isolated from seawater.</title>
        <authorList>
            <person name="Fu Z.-Y."/>
        </authorList>
    </citation>
    <scope>NUCLEOTIDE SEQUENCE [LARGE SCALE GENOMIC DNA]</scope>
    <source>
        <strain evidence="2 3">YYF002</strain>
    </source>
</reference>
<dbReference type="RefSeq" id="WP_278005067.1">
    <property type="nucleotide sequence ID" value="NZ_JARSBN010000003.1"/>
</dbReference>
<evidence type="ECO:0000256" key="1">
    <source>
        <dbReference type="SAM" id="Phobius"/>
    </source>
</evidence>
<feature type="transmembrane region" description="Helical" evidence="1">
    <location>
        <begin position="37"/>
        <end position="57"/>
    </location>
</feature>
<sequence>MVNSDIKDGKTLAAVGYITPLGLIIAISLNLEKKNPYIFFHARQMIGLIIMLVFSNVCEKHVNSWFGTALWFVTFVSWLYCLIYAIIGEYKLLPVLGQYFQDWFKNLK</sequence>
<name>A0ABT6G0P7_9FLAO</name>
<keyword evidence="1" id="KW-0472">Membrane</keyword>
<feature type="transmembrane region" description="Helical" evidence="1">
    <location>
        <begin position="12"/>
        <end position="31"/>
    </location>
</feature>
<keyword evidence="1" id="KW-1133">Transmembrane helix</keyword>
<keyword evidence="3" id="KW-1185">Reference proteome</keyword>